<feature type="compositionally biased region" description="Basic and acidic residues" evidence="1">
    <location>
        <begin position="14"/>
        <end position="25"/>
    </location>
</feature>
<dbReference type="OrthoDB" id="5192945at2"/>
<evidence type="ECO:0000313" key="6">
    <source>
        <dbReference type="Proteomes" id="UP000275865"/>
    </source>
</evidence>
<keyword evidence="2" id="KW-0812">Transmembrane</keyword>
<sequence>MTTAPGQLPVAEQAPRHPSDPDPARATKTRAVFALGLIAALTGLFIGGIVPATVALQLSRQARREAYASGGFLTGARWLRRGEQLAWTGLLLAAFALVALAVIAVVRLAQAPFGYDYPANVD</sequence>
<feature type="transmembrane region" description="Helical" evidence="2">
    <location>
        <begin position="31"/>
        <end position="56"/>
    </location>
</feature>
<evidence type="ECO:0000256" key="2">
    <source>
        <dbReference type="SAM" id="Phobius"/>
    </source>
</evidence>
<comment type="caution">
    <text evidence="4">The sequence shown here is derived from an EMBL/GenBank/DDBJ whole genome shotgun (WGS) entry which is preliminary data.</text>
</comment>
<dbReference type="Proteomes" id="UP000271548">
    <property type="component" value="Unassembled WGS sequence"/>
</dbReference>
<dbReference type="EMBL" id="RAZS01000018">
    <property type="protein sequence ID" value="RKN13362.1"/>
    <property type="molecule type" value="Genomic_DNA"/>
</dbReference>
<evidence type="ECO:0000313" key="4">
    <source>
        <dbReference type="EMBL" id="RKN26954.1"/>
    </source>
</evidence>
<dbReference type="Proteomes" id="UP000275865">
    <property type="component" value="Unassembled WGS sequence"/>
</dbReference>
<keyword evidence="2" id="KW-1133">Transmembrane helix</keyword>
<reference evidence="5 6" key="1">
    <citation type="submission" date="2018-09" db="EMBL/GenBank/DDBJ databases">
        <title>Micromonospora sp. nov. MS1-9, isolated from a root of Musa sp.</title>
        <authorList>
            <person name="Kuncharoen N."/>
            <person name="Kudo T."/>
            <person name="Ohkuma M."/>
            <person name="Yuki M."/>
            <person name="Tanasupawat S."/>
        </authorList>
    </citation>
    <scope>NUCLEOTIDE SEQUENCE [LARGE SCALE GENOMIC DNA]</scope>
    <source>
        <strain evidence="4 6">MS1-9</strain>
        <strain evidence="3 5">NGC1-4</strain>
    </source>
</reference>
<feature type="region of interest" description="Disordered" evidence="1">
    <location>
        <begin position="1"/>
        <end position="25"/>
    </location>
</feature>
<dbReference type="RefSeq" id="WP_120684244.1">
    <property type="nucleotide sequence ID" value="NZ_JBFAYG010000003.1"/>
</dbReference>
<evidence type="ECO:0008006" key="7">
    <source>
        <dbReference type="Google" id="ProtNLM"/>
    </source>
</evidence>
<evidence type="ECO:0000313" key="3">
    <source>
        <dbReference type="EMBL" id="RKN13362.1"/>
    </source>
</evidence>
<accession>A0A3A9XZH7</accession>
<protein>
    <recommendedName>
        <fullName evidence="7">DUF4190 domain-containing protein</fullName>
    </recommendedName>
</protein>
<keyword evidence="2" id="KW-0472">Membrane</keyword>
<dbReference type="AlphaFoldDB" id="A0A3A9XZH7"/>
<dbReference type="EMBL" id="RAZT01000020">
    <property type="protein sequence ID" value="RKN26954.1"/>
    <property type="molecule type" value="Genomic_DNA"/>
</dbReference>
<evidence type="ECO:0000313" key="5">
    <source>
        <dbReference type="Proteomes" id="UP000271548"/>
    </source>
</evidence>
<gene>
    <name evidence="4" type="ORF">D7044_29480</name>
    <name evidence="3" type="ORF">D7147_31375</name>
</gene>
<feature type="transmembrane region" description="Helical" evidence="2">
    <location>
        <begin position="85"/>
        <end position="109"/>
    </location>
</feature>
<organism evidence="4 6">
    <name type="scientific">Micromonospora musae</name>
    <dbReference type="NCBI Taxonomy" id="1894970"/>
    <lineage>
        <taxon>Bacteria</taxon>
        <taxon>Bacillati</taxon>
        <taxon>Actinomycetota</taxon>
        <taxon>Actinomycetes</taxon>
        <taxon>Micromonosporales</taxon>
        <taxon>Micromonosporaceae</taxon>
        <taxon>Micromonospora</taxon>
    </lineage>
</organism>
<keyword evidence="5" id="KW-1185">Reference proteome</keyword>
<proteinExistence type="predicted"/>
<name>A0A3A9XZH7_9ACTN</name>
<evidence type="ECO:0000256" key="1">
    <source>
        <dbReference type="SAM" id="MobiDB-lite"/>
    </source>
</evidence>